<reference evidence="7 8" key="1">
    <citation type="submission" date="2018-07" db="EMBL/GenBank/DDBJ databases">
        <title>Genomic Encyclopedia of Type Strains, Phase IV (KMG-IV): sequencing the most valuable type-strain genomes for metagenomic binning, comparative biology and taxonomic classification.</title>
        <authorList>
            <person name="Goeker M."/>
        </authorList>
    </citation>
    <scope>NUCLEOTIDE SEQUENCE [LARGE SCALE GENOMIC DNA]</scope>
    <source>
        <strain evidence="7 8">DSM 27016</strain>
    </source>
</reference>
<dbReference type="GO" id="GO:0008360">
    <property type="term" value="P:regulation of cell shape"/>
    <property type="evidence" value="ECO:0007669"/>
    <property type="project" value="UniProtKB-KW"/>
</dbReference>
<keyword evidence="4 6" id="KW-1133">Transmembrane helix</keyword>
<keyword evidence="2 6" id="KW-0812">Transmembrane</keyword>
<dbReference type="PANTHER" id="PTHR30474">
    <property type="entry name" value="CELL CYCLE PROTEIN"/>
    <property type="match status" value="1"/>
</dbReference>
<keyword evidence="3" id="KW-0133">Cell shape</keyword>
<feature type="transmembrane region" description="Helical" evidence="6">
    <location>
        <begin position="238"/>
        <end position="259"/>
    </location>
</feature>
<evidence type="ECO:0000256" key="1">
    <source>
        <dbReference type="ARBA" id="ARBA00004141"/>
    </source>
</evidence>
<feature type="transmembrane region" description="Helical" evidence="6">
    <location>
        <begin position="155"/>
        <end position="171"/>
    </location>
</feature>
<feature type="transmembrane region" description="Helical" evidence="6">
    <location>
        <begin position="279"/>
        <end position="300"/>
    </location>
</feature>
<organism evidence="7 8">
    <name type="scientific">Anaerobacterium chartisolvens</name>
    <dbReference type="NCBI Taxonomy" id="1297424"/>
    <lineage>
        <taxon>Bacteria</taxon>
        <taxon>Bacillati</taxon>
        <taxon>Bacillota</taxon>
        <taxon>Clostridia</taxon>
        <taxon>Eubacteriales</taxon>
        <taxon>Oscillospiraceae</taxon>
        <taxon>Anaerobacterium</taxon>
    </lineage>
</organism>
<comment type="caution">
    <text evidence="7">The sequence shown here is derived from an EMBL/GenBank/DDBJ whole genome shotgun (WGS) entry which is preliminary data.</text>
</comment>
<evidence type="ECO:0000256" key="3">
    <source>
        <dbReference type="ARBA" id="ARBA00022960"/>
    </source>
</evidence>
<dbReference type="Proteomes" id="UP000253034">
    <property type="component" value="Unassembled WGS sequence"/>
</dbReference>
<feature type="transmembrane region" description="Helical" evidence="6">
    <location>
        <begin position="312"/>
        <end position="335"/>
    </location>
</feature>
<sequence>MTRLISWRQPLGILILADAVIFSMLYLHKQPYDYALIPIGLIIVSLICASYLIIIRKGLGDQYLFLVVGMLASIGFAMIFRLDRAYGIKQAVWLTAGVILFFLSYWIYIKIQMWDRLLFYYMSCSVLLFSATLILGKNIKGATNWIVIGNHTFQPSEIIKILFIFSLACFFKGSQQFIHNNCRIELNWHRTVKRAAIALMAYTFIGFLILQRDWGSAMLFFMIYFVMLYIFDGGWRFLALNAGAAFIGAVGGFMMLYHIRVRVDTWLNPWPHIADKGYQITQSLFAIAAGGFFGTGLGMGKPEFIPEVSTDFIFSAICEEMGILGGVAVVLLYFILAYRGFKIALTVKDIFKKAVALGITSMFGFQTFIIIGGVIKLIPLTGITLPFISYGGSSLTASFIALGILQAISAGDYGETEEQAGEGE</sequence>
<gene>
    <name evidence="7" type="ORF">DFR58_10498</name>
</gene>
<evidence type="ECO:0000256" key="4">
    <source>
        <dbReference type="ARBA" id="ARBA00022989"/>
    </source>
</evidence>
<feature type="transmembrane region" description="Helical" evidence="6">
    <location>
        <begin position="387"/>
        <end position="408"/>
    </location>
</feature>
<feature type="transmembrane region" description="Helical" evidence="6">
    <location>
        <begin position="34"/>
        <end position="54"/>
    </location>
</feature>
<feature type="transmembrane region" description="Helical" evidence="6">
    <location>
        <begin position="63"/>
        <end position="82"/>
    </location>
</feature>
<dbReference type="GO" id="GO:0005886">
    <property type="term" value="C:plasma membrane"/>
    <property type="evidence" value="ECO:0007669"/>
    <property type="project" value="TreeGrafter"/>
</dbReference>
<name>A0A369BBC5_9FIRM</name>
<feature type="transmembrane region" description="Helical" evidence="6">
    <location>
        <begin position="88"/>
        <end position="108"/>
    </location>
</feature>
<evidence type="ECO:0000256" key="5">
    <source>
        <dbReference type="ARBA" id="ARBA00023136"/>
    </source>
</evidence>
<feature type="transmembrane region" description="Helical" evidence="6">
    <location>
        <begin position="12"/>
        <end position="28"/>
    </location>
</feature>
<feature type="transmembrane region" description="Helical" evidence="6">
    <location>
        <begin position="117"/>
        <end position="135"/>
    </location>
</feature>
<feature type="transmembrane region" description="Helical" evidence="6">
    <location>
        <begin position="355"/>
        <end position="375"/>
    </location>
</feature>
<dbReference type="InterPro" id="IPR001182">
    <property type="entry name" value="FtsW/RodA"/>
</dbReference>
<keyword evidence="8" id="KW-1185">Reference proteome</keyword>
<comment type="subcellular location">
    <subcellularLocation>
        <location evidence="1">Membrane</location>
        <topology evidence="1">Multi-pass membrane protein</topology>
    </subcellularLocation>
</comment>
<evidence type="ECO:0000313" key="8">
    <source>
        <dbReference type="Proteomes" id="UP000253034"/>
    </source>
</evidence>
<dbReference type="AlphaFoldDB" id="A0A369BBC5"/>
<dbReference type="Pfam" id="PF01098">
    <property type="entry name" value="FTSW_RODA_SPOVE"/>
    <property type="match status" value="1"/>
</dbReference>
<dbReference type="EMBL" id="QPJT01000004">
    <property type="protein sequence ID" value="RCX18829.1"/>
    <property type="molecule type" value="Genomic_DNA"/>
</dbReference>
<keyword evidence="5 6" id="KW-0472">Membrane</keyword>
<dbReference type="GO" id="GO:0051301">
    <property type="term" value="P:cell division"/>
    <property type="evidence" value="ECO:0007669"/>
    <property type="project" value="UniProtKB-KW"/>
</dbReference>
<dbReference type="PANTHER" id="PTHR30474:SF3">
    <property type="entry name" value="PEPTIDOGLYCAN GLYCOSYLTRANSFERASE RODA"/>
    <property type="match status" value="1"/>
</dbReference>
<dbReference type="GO" id="GO:0032153">
    <property type="term" value="C:cell division site"/>
    <property type="evidence" value="ECO:0007669"/>
    <property type="project" value="TreeGrafter"/>
</dbReference>
<proteinExistence type="predicted"/>
<evidence type="ECO:0000256" key="2">
    <source>
        <dbReference type="ARBA" id="ARBA00022692"/>
    </source>
</evidence>
<evidence type="ECO:0000256" key="6">
    <source>
        <dbReference type="SAM" id="Phobius"/>
    </source>
</evidence>
<keyword evidence="7" id="KW-0132">Cell division</keyword>
<keyword evidence="7" id="KW-0131">Cell cycle</keyword>
<evidence type="ECO:0000313" key="7">
    <source>
        <dbReference type="EMBL" id="RCX18829.1"/>
    </source>
</evidence>
<dbReference type="RefSeq" id="WP_114296675.1">
    <property type="nucleotide sequence ID" value="NZ_QPJT01000004.1"/>
</dbReference>
<feature type="transmembrane region" description="Helical" evidence="6">
    <location>
        <begin position="192"/>
        <end position="209"/>
    </location>
</feature>
<protein>
    <submittedName>
        <fullName evidence="7">Cell division protein FtsW (Lipid II flippase)</fullName>
    </submittedName>
</protein>
<dbReference type="GO" id="GO:0015648">
    <property type="term" value="F:lipid-linked peptidoglycan transporter activity"/>
    <property type="evidence" value="ECO:0007669"/>
    <property type="project" value="TreeGrafter"/>
</dbReference>
<dbReference type="OrthoDB" id="9812661at2"/>
<accession>A0A369BBC5</accession>